<reference evidence="2" key="1">
    <citation type="submission" date="2019-07" db="EMBL/GenBank/DDBJ databases">
        <title>De Novo Assembly of kiwifruit Actinidia rufa.</title>
        <authorList>
            <person name="Sugita-Konishi S."/>
            <person name="Sato K."/>
            <person name="Mori E."/>
            <person name="Abe Y."/>
            <person name="Kisaki G."/>
            <person name="Hamano K."/>
            <person name="Suezawa K."/>
            <person name="Otani M."/>
            <person name="Fukuda T."/>
            <person name="Manabe T."/>
            <person name="Gomi K."/>
            <person name="Tabuchi M."/>
            <person name="Akimitsu K."/>
            <person name="Kataoka I."/>
        </authorList>
    </citation>
    <scope>NUCLEOTIDE SEQUENCE [LARGE SCALE GENOMIC DNA]</scope>
    <source>
        <strain evidence="2">cv. Fuchu</strain>
    </source>
</reference>
<comment type="caution">
    <text evidence="1">The sequence shown here is derived from an EMBL/GenBank/DDBJ whole genome shotgun (WGS) entry which is preliminary data.</text>
</comment>
<evidence type="ECO:0000313" key="1">
    <source>
        <dbReference type="EMBL" id="GFS28612.1"/>
    </source>
</evidence>
<gene>
    <name evidence="1" type="ORF">Acr_00g0002820</name>
</gene>
<evidence type="ECO:0000313" key="2">
    <source>
        <dbReference type="Proteomes" id="UP000585474"/>
    </source>
</evidence>
<keyword evidence="2" id="KW-1185">Reference proteome</keyword>
<name>A0A7J0D8E6_9ERIC</name>
<protein>
    <submittedName>
        <fullName evidence="1">Uncharacterized protein</fullName>
    </submittedName>
</protein>
<dbReference type="Proteomes" id="UP000585474">
    <property type="component" value="Unassembled WGS sequence"/>
</dbReference>
<dbReference type="EMBL" id="BJWL01000046">
    <property type="protein sequence ID" value="GFS28612.1"/>
    <property type="molecule type" value="Genomic_DNA"/>
</dbReference>
<accession>A0A7J0D8E6</accession>
<proteinExistence type="predicted"/>
<dbReference type="AlphaFoldDB" id="A0A7J0D8E6"/>
<sequence length="73" mass="8320">MTGRLLPFLRKRKKWEYPHPWNQQLVNFSGAIFAIECASGKQRLVHMNQKSEGLASLQSGISAFLTVLSFLLE</sequence>
<organism evidence="1 2">
    <name type="scientific">Actinidia rufa</name>
    <dbReference type="NCBI Taxonomy" id="165716"/>
    <lineage>
        <taxon>Eukaryota</taxon>
        <taxon>Viridiplantae</taxon>
        <taxon>Streptophyta</taxon>
        <taxon>Embryophyta</taxon>
        <taxon>Tracheophyta</taxon>
        <taxon>Spermatophyta</taxon>
        <taxon>Magnoliopsida</taxon>
        <taxon>eudicotyledons</taxon>
        <taxon>Gunneridae</taxon>
        <taxon>Pentapetalae</taxon>
        <taxon>asterids</taxon>
        <taxon>Ericales</taxon>
        <taxon>Actinidiaceae</taxon>
        <taxon>Actinidia</taxon>
    </lineage>
</organism>